<evidence type="ECO:0000313" key="2">
    <source>
        <dbReference type="EMBL" id="CAE19875.1"/>
    </source>
</evidence>
<reference evidence="2 3" key="1">
    <citation type="journal article" date="2003" name="Nature">
        <title>Genome divergence in two Prochlorococcus ecotypes reflects oceanic niche differentiation.</title>
        <authorList>
            <person name="Rocap G."/>
            <person name="Larimer F.W."/>
            <person name="Lamerdin J.E."/>
            <person name="Malfatti S."/>
            <person name="Chain P."/>
            <person name="Ahlgren N.A."/>
            <person name="Arellano A."/>
            <person name="Coleman M."/>
            <person name="Hauser L."/>
            <person name="Hess W.R."/>
            <person name="Johnson Z.I."/>
            <person name="Land M.L."/>
            <person name="Lindell D."/>
            <person name="Post A.F."/>
            <person name="Regala W."/>
            <person name="Shah M."/>
            <person name="Shaw S.L."/>
            <person name="Steglich C."/>
            <person name="Sullivan M.B."/>
            <person name="Ting C.S."/>
            <person name="Tolonen A."/>
            <person name="Webb E.A."/>
            <person name="Zinser E.R."/>
            <person name="Chisholm S.W."/>
        </authorList>
    </citation>
    <scope>NUCLEOTIDE SEQUENCE [LARGE SCALE GENOMIC DNA]</scope>
    <source>
        <strain evidence="3">CCMP1986 / NIES-2087 / MED4</strain>
    </source>
</reference>
<dbReference type="KEGG" id="pmm:PMM1416"/>
<proteinExistence type="predicted"/>
<sequence length="694" mass="75064">MKRKLFSAILTGTMLVAPASTLAETKRIGETRALIPEAGLALNPVLDGGNGNVDFPFGNFKALATVGEVGDNGLALTGYPDGQAAYLLDNDTIRVVYQSESYATMGKAPVPETYNWEMKNGVTFSGSHIHTIDYDRAKFAKFMKNGSSAEGMVKDSGKLFNTIYNVFGDEVTKENLVWGNQALPSQRVVPFLDKYKLSEADFFLQSFCGAWYEQANKYGNGIGLEDDVWLTAEEWEIGRMFTGSKKTGRTESDKTMGLASIAVDVKNEVAYTAPALGQTGYEKLMPINPQHKDYVVIVGAGYNHNQEPAPLKVYVGMKDRLPDGSEIDYSTANERDAFLGRNGMLYGRIYGFAMPTKSYASLGLEANPAAKMMDEYLQNADAPNSFEGRFYPTSYQWGGWDNPVSVNNTEMMLWEQAGEQPEGYTFFNGDSKAEHPAVDPDINRTRYVQNMTNKGGILGFDFGFIGATLDAADGDLPEFLPATGIRVVPAIDGALTLKTGGEGVVKDGSAAIHVEKNKAAMVSPDGLYWTKHADGSYLIVDEDSGNDFGERKYVLPIKESDMTLSEPNTGYLLGLAGGKHSSRYEAGASALGGAFSKATTSEFSGSWNVTALTTKKSNGLFGSKFYSMDELAGTGEQEIIQGIDTDDQLFIGVVQARGESGGAVAEEGGDAGGQVFQFTFNLPEKSEGENIAQF</sequence>
<dbReference type="EMBL" id="BX548174">
    <property type="protein sequence ID" value="CAE19875.1"/>
    <property type="molecule type" value="Genomic_DNA"/>
</dbReference>
<protein>
    <submittedName>
        <fullName evidence="2">Conserved hypothetical</fullName>
    </submittedName>
</protein>
<dbReference type="STRING" id="59919.PMM1416"/>
<evidence type="ECO:0000313" key="3">
    <source>
        <dbReference type="Proteomes" id="UP000001026"/>
    </source>
</evidence>
<name>Q7V066_PROMP</name>
<evidence type="ECO:0000256" key="1">
    <source>
        <dbReference type="SAM" id="SignalP"/>
    </source>
</evidence>
<dbReference type="OrthoDB" id="9768561at2"/>
<dbReference type="AlphaFoldDB" id="Q7V066"/>
<organism evidence="2 3">
    <name type="scientific">Prochlorococcus marinus subsp. pastoris (strain CCMP1986 / NIES-2087 / MED4)</name>
    <dbReference type="NCBI Taxonomy" id="59919"/>
    <lineage>
        <taxon>Bacteria</taxon>
        <taxon>Bacillati</taxon>
        <taxon>Cyanobacteriota</taxon>
        <taxon>Cyanophyceae</taxon>
        <taxon>Synechococcales</taxon>
        <taxon>Prochlorococcaceae</taxon>
        <taxon>Prochlorococcus</taxon>
    </lineage>
</organism>
<dbReference type="HOGENOM" id="CLU_401627_0_0_3"/>
<dbReference type="Proteomes" id="UP000001026">
    <property type="component" value="Chromosome"/>
</dbReference>
<dbReference type="eggNOG" id="COG2931">
    <property type="taxonomic scope" value="Bacteria"/>
</dbReference>
<gene>
    <name evidence="2" type="ordered locus">PMM1416</name>
</gene>
<accession>Q7V066</accession>
<keyword evidence="1" id="KW-0732">Signal</keyword>
<dbReference type="RefSeq" id="WP_011133045.1">
    <property type="nucleotide sequence ID" value="NC_005072.1"/>
</dbReference>
<feature type="signal peptide" evidence="1">
    <location>
        <begin position="1"/>
        <end position="23"/>
    </location>
</feature>
<feature type="chain" id="PRO_5004292312" evidence="1">
    <location>
        <begin position="24"/>
        <end position="694"/>
    </location>
</feature>